<evidence type="ECO:0000313" key="9">
    <source>
        <dbReference type="Proteomes" id="UP000695022"/>
    </source>
</evidence>
<dbReference type="GeneID" id="106814142"/>
<dbReference type="InterPro" id="IPR045249">
    <property type="entry name" value="HARBI1-like"/>
</dbReference>
<dbReference type="PANTHER" id="PTHR22930:SF269">
    <property type="entry name" value="NUCLEASE HARBI1-LIKE PROTEIN"/>
    <property type="match status" value="1"/>
</dbReference>
<dbReference type="InterPro" id="IPR027806">
    <property type="entry name" value="HARBI1_dom"/>
</dbReference>
<dbReference type="RefSeq" id="XP_014673919.1">
    <property type="nucleotide sequence ID" value="XM_014818433.1"/>
</dbReference>
<feature type="domain" description="DDE Tnp4" evidence="8">
    <location>
        <begin position="22"/>
        <end position="190"/>
    </location>
</feature>
<accession>A0ABM1ENZ8</accession>
<protein>
    <submittedName>
        <fullName evidence="10">Uncharacterized protein LOC106814142</fullName>
    </submittedName>
</protein>
<evidence type="ECO:0000256" key="5">
    <source>
        <dbReference type="ARBA" id="ARBA00022723"/>
    </source>
</evidence>
<keyword evidence="9" id="KW-1185">Reference proteome</keyword>
<organism evidence="9 10">
    <name type="scientific">Priapulus caudatus</name>
    <name type="common">Priapulid worm</name>
    <dbReference type="NCBI Taxonomy" id="37621"/>
    <lineage>
        <taxon>Eukaryota</taxon>
        <taxon>Metazoa</taxon>
        <taxon>Ecdysozoa</taxon>
        <taxon>Scalidophora</taxon>
        <taxon>Priapulida</taxon>
        <taxon>Priapulimorpha</taxon>
        <taxon>Priapulimorphida</taxon>
        <taxon>Priapulidae</taxon>
        <taxon>Priapulus</taxon>
    </lineage>
</organism>
<evidence type="ECO:0000256" key="4">
    <source>
        <dbReference type="ARBA" id="ARBA00022722"/>
    </source>
</evidence>
<evidence type="ECO:0000256" key="6">
    <source>
        <dbReference type="ARBA" id="ARBA00022801"/>
    </source>
</evidence>
<name>A0ABM1ENZ8_PRICU</name>
<comment type="subcellular location">
    <subcellularLocation>
        <location evidence="2">Nucleus</location>
    </subcellularLocation>
</comment>
<keyword evidence="6" id="KW-0378">Hydrolase</keyword>
<keyword evidence="5" id="KW-0479">Metal-binding</keyword>
<evidence type="ECO:0000256" key="3">
    <source>
        <dbReference type="ARBA" id="ARBA00006958"/>
    </source>
</evidence>
<evidence type="ECO:0000313" key="10">
    <source>
        <dbReference type="RefSeq" id="XP_014673919.1"/>
    </source>
</evidence>
<proteinExistence type="inferred from homology"/>
<dbReference type="Pfam" id="PF13359">
    <property type="entry name" value="DDE_Tnp_4"/>
    <property type="match status" value="1"/>
</dbReference>
<evidence type="ECO:0000256" key="1">
    <source>
        <dbReference type="ARBA" id="ARBA00001968"/>
    </source>
</evidence>
<dbReference type="Proteomes" id="UP000695022">
    <property type="component" value="Unplaced"/>
</dbReference>
<dbReference type="PANTHER" id="PTHR22930">
    <property type="match status" value="1"/>
</dbReference>
<gene>
    <name evidence="10" type="primary">LOC106814142</name>
</gene>
<comment type="similarity">
    <text evidence="3">Belongs to the HARBI1 family.</text>
</comment>
<comment type="cofactor">
    <cofactor evidence="1">
        <name>a divalent metal cation</name>
        <dbReference type="ChEBI" id="CHEBI:60240"/>
    </cofactor>
</comment>
<keyword evidence="7" id="KW-0539">Nucleus</keyword>
<keyword evidence="4" id="KW-0540">Nuclease</keyword>
<evidence type="ECO:0000259" key="8">
    <source>
        <dbReference type="Pfam" id="PF13359"/>
    </source>
</evidence>
<evidence type="ECO:0000256" key="2">
    <source>
        <dbReference type="ARBA" id="ARBA00004123"/>
    </source>
</evidence>
<sequence>MAPVAEPIPSPVGIMSHCCGAIDGKHVAIKAPKNTGTKYYNYKGYFSIVLLGVVDGNYKFPVGRRWRKRGPASDAGILSSGPLRDDWKRRRNLGFPERPSNPFLVMTQLSSYFLVGDDHSPAAPLDDEASAGRVLDHDERIFNYRTSRARRVVENAFGILAHRWRVLLTTIQLTPRRAQKITSGCLVLHNLMRDRYPGLHAADLDQEDGHGNVIPGAWRKTPWTRSTR</sequence>
<evidence type="ECO:0000256" key="7">
    <source>
        <dbReference type="ARBA" id="ARBA00023242"/>
    </source>
</evidence>
<reference evidence="10" key="1">
    <citation type="submission" date="2025-08" db="UniProtKB">
        <authorList>
            <consortium name="RefSeq"/>
        </authorList>
    </citation>
    <scope>IDENTIFICATION</scope>
</reference>